<proteinExistence type="predicted"/>
<accession>A0A4Q9PB19</accession>
<reference evidence="2 3" key="1">
    <citation type="submission" date="2019-01" db="EMBL/GenBank/DDBJ databases">
        <title>Draft genome sequences of three monokaryotic isolates of the white-rot basidiomycete fungus Dichomitus squalens.</title>
        <authorList>
            <consortium name="DOE Joint Genome Institute"/>
            <person name="Lopez S.C."/>
            <person name="Andreopoulos B."/>
            <person name="Pangilinan J."/>
            <person name="Lipzen A."/>
            <person name="Riley R."/>
            <person name="Ahrendt S."/>
            <person name="Ng V."/>
            <person name="Barry K."/>
            <person name="Daum C."/>
            <person name="Grigoriev I.V."/>
            <person name="Hilden K.S."/>
            <person name="Makela M.R."/>
            <person name="de Vries R.P."/>
        </authorList>
    </citation>
    <scope>NUCLEOTIDE SEQUENCE [LARGE SCALE GENOMIC DNA]</scope>
    <source>
        <strain evidence="2 3">CBS 464.89</strain>
    </source>
</reference>
<keyword evidence="3" id="KW-1185">Reference proteome</keyword>
<sequence length="401" mass="43525">MRTGTSTASTNLVILRTSVHTKEVVDSTIFNFEIPWKTSVFTVLRGSGRSLAVSSRKAIAKFRSPRTMSSNTYAPPGESASDLWLEKSNFDGAVLGGVAYGVHVAVFAVCARTLYRSTKIRRTRRHAVLVPLFISLLFAMGTVNLACNTRMTQLMFIDNRAFPGGPNAWFFAFYSLGTNTAGNASYVVANALADGVLLWRVYAVYNSIWAVLFPLLVYLASTAMSILSVFQSSRPTASLWTSTTVQFTVPYFSISIGLNILLTLLLVGRLLYFGYNTRRAIGSDHLAPYVSIATMLIESAAPYAITGLIFIVTYARNSNVQNLILPVLSQVMCISPELIILRVATGSAVSTKISTTQPVTSMRFGPKEVDVEQSFALTSLGTSATMASGTLGSKQNLSDMK</sequence>
<organism evidence="2 3">
    <name type="scientific">Dichomitus squalens</name>
    <dbReference type="NCBI Taxonomy" id="114155"/>
    <lineage>
        <taxon>Eukaryota</taxon>
        <taxon>Fungi</taxon>
        <taxon>Dikarya</taxon>
        <taxon>Basidiomycota</taxon>
        <taxon>Agaricomycotina</taxon>
        <taxon>Agaricomycetes</taxon>
        <taxon>Polyporales</taxon>
        <taxon>Polyporaceae</taxon>
        <taxon>Dichomitus</taxon>
    </lineage>
</organism>
<evidence type="ECO:0000313" key="3">
    <source>
        <dbReference type="Proteomes" id="UP000292082"/>
    </source>
</evidence>
<feature type="transmembrane region" description="Helical" evidence="1">
    <location>
        <begin position="209"/>
        <end position="230"/>
    </location>
</feature>
<dbReference type="Proteomes" id="UP000292082">
    <property type="component" value="Unassembled WGS sequence"/>
</dbReference>
<dbReference type="AlphaFoldDB" id="A0A4Q9PB19"/>
<protein>
    <submittedName>
        <fullName evidence="2">Uncharacterized protein</fullName>
    </submittedName>
</protein>
<dbReference type="EMBL" id="ML145279">
    <property type="protein sequence ID" value="TBU51890.1"/>
    <property type="molecule type" value="Genomic_DNA"/>
</dbReference>
<feature type="transmembrane region" description="Helical" evidence="1">
    <location>
        <begin position="250"/>
        <end position="274"/>
    </location>
</feature>
<feature type="transmembrane region" description="Helical" evidence="1">
    <location>
        <begin position="286"/>
        <end position="311"/>
    </location>
</feature>
<evidence type="ECO:0000313" key="2">
    <source>
        <dbReference type="EMBL" id="TBU51890.1"/>
    </source>
</evidence>
<keyword evidence="1" id="KW-1133">Transmembrane helix</keyword>
<gene>
    <name evidence="2" type="ORF">BD310DRAFT_277372</name>
</gene>
<feature type="transmembrane region" description="Helical" evidence="1">
    <location>
        <begin position="93"/>
        <end position="115"/>
    </location>
</feature>
<feature type="transmembrane region" description="Helical" evidence="1">
    <location>
        <begin position="127"/>
        <end position="146"/>
    </location>
</feature>
<keyword evidence="1" id="KW-0472">Membrane</keyword>
<name>A0A4Q9PB19_9APHY</name>
<keyword evidence="1" id="KW-0812">Transmembrane</keyword>
<evidence type="ECO:0000256" key="1">
    <source>
        <dbReference type="SAM" id="Phobius"/>
    </source>
</evidence>